<proteinExistence type="predicted"/>
<reference evidence="1" key="2">
    <citation type="submission" date="2019-01" db="UniProtKB">
        <authorList>
            <consortium name="EnsemblPlants"/>
        </authorList>
    </citation>
    <scope>IDENTIFICATION</scope>
    <source>
        <strain evidence="1">cv. Heinz 1706</strain>
    </source>
</reference>
<organism evidence="1">
    <name type="scientific">Solanum lycopersicum</name>
    <name type="common">Tomato</name>
    <name type="synonym">Lycopersicon esculentum</name>
    <dbReference type="NCBI Taxonomy" id="4081"/>
    <lineage>
        <taxon>Eukaryota</taxon>
        <taxon>Viridiplantae</taxon>
        <taxon>Streptophyta</taxon>
        <taxon>Embryophyta</taxon>
        <taxon>Tracheophyta</taxon>
        <taxon>Spermatophyta</taxon>
        <taxon>Magnoliopsida</taxon>
        <taxon>eudicotyledons</taxon>
        <taxon>Gunneridae</taxon>
        <taxon>Pentapetalae</taxon>
        <taxon>asterids</taxon>
        <taxon>lamiids</taxon>
        <taxon>Solanales</taxon>
        <taxon>Solanaceae</taxon>
        <taxon>Solanoideae</taxon>
        <taxon>Solaneae</taxon>
        <taxon>Solanum</taxon>
        <taxon>Solanum subgen. Lycopersicon</taxon>
    </lineage>
</organism>
<evidence type="ECO:0000313" key="2">
    <source>
        <dbReference type="Proteomes" id="UP000004994"/>
    </source>
</evidence>
<dbReference type="EnsemblPlants" id="Solyc01g065505.1.1">
    <property type="protein sequence ID" value="Solyc01g065505.1.1"/>
    <property type="gene ID" value="Solyc01g065505.1"/>
</dbReference>
<name>A0A3Q7EES3_SOLLC</name>
<dbReference type="Proteomes" id="UP000004994">
    <property type="component" value="Chromosome 1"/>
</dbReference>
<dbReference type="InParanoid" id="A0A3Q7EES3"/>
<dbReference type="AlphaFoldDB" id="A0A3Q7EES3"/>
<reference evidence="1" key="1">
    <citation type="journal article" date="2012" name="Nature">
        <title>The tomato genome sequence provides insights into fleshy fruit evolution.</title>
        <authorList>
            <consortium name="Tomato Genome Consortium"/>
        </authorList>
    </citation>
    <scope>NUCLEOTIDE SEQUENCE [LARGE SCALE GENOMIC DNA]</scope>
    <source>
        <strain evidence="1">cv. Heinz 1706</strain>
    </source>
</reference>
<sequence length="105" mass="11974">MKKVSYASVDGILMYAMVCKRPDISQRKLCLGNLDCKNVLLWMKIFLRKLDYVQERILTAIMEERVTFTGLNELPVRIHGRVRLDGGPLAVCLSKIGVSTPFLQF</sequence>
<dbReference type="Gramene" id="Solyc01g065505.1.1">
    <property type="protein sequence ID" value="Solyc01g065505.1.1"/>
    <property type="gene ID" value="Solyc01g065505.1"/>
</dbReference>
<accession>A0A3Q7EES3</accession>
<protein>
    <submittedName>
        <fullName evidence="1">Uncharacterized protein</fullName>
    </submittedName>
</protein>
<evidence type="ECO:0000313" key="1">
    <source>
        <dbReference type="EnsemblPlants" id="Solyc01g065505.1.1"/>
    </source>
</evidence>
<keyword evidence="2" id="KW-1185">Reference proteome</keyword>